<dbReference type="InterPro" id="IPR045001">
    <property type="entry name" value="DRG"/>
</dbReference>
<dbReference type="Gene3D" id="3.10.20.30">
    <property type="match status" value="1"/>
</dbReference>
<sequence>MGLEAEIEELREEIAETPYNKSTEAHIGRLKAKLAEKKEKLENQSSAGGGHGYAVEKHGDATVALVGFPSVGKSTLINALTNADSEVGSYEFTTLDVNPGMLKYRGANVQILDVPGLIEGAAGGRGGGKEVLSVVRTADLVVFMLSVFEIEQYDRLSEELYATNIRIDAEPPNINIRKTHKDGIGVTMSDDVSLAEDTVKQVLREYGYVNAKVTIPHDLTIDELVDAVMDNRVYLPSMVAVNKADLIDKSYLPTVKEELRDRGLDPDDVVFISAEEERGLDGLKERLWKELGLIRIYMDKPGRGVDYEEPLILFSGATVGDACEKIGGEFDERFKFARVSGESAKHDDQQVGKGHELADEDVLRIVARK</sequence>
<dbReference type="InterPro" id="IPR031167">
    <property type="entry name" value="G_OBG"/>
</dbReference>
<accession>A0A521E7I2</accession>
<dbReference type="InterPro" id="IPR012675">
    <property type="entry name" value="Beta-grasp_dom_sf"/>
</dbReference>
<dbReference type="InterPro" id="IPR027417">
    <property type="entry name" value="P-loop_NTPase"/>
</dbReference>
<evidence type="ECO:0000313" key="7">
    <source>
        <dbReference type="Proteomes" id="UP000319712"/>
    </source>
</evidence>
<keyword evidence="2" id="KW-0342">GTP-binding</keyword>
<keyword evidence="3" id="KW-0175">Coiled coil</keyword>
<evidence type="ECO:0000256" key="2">
    <source>
        <dbReference type="ARBA" id="ARBA00023134"/>
    </source>
</evidence>
<dbReference type="Proteomes" id="UP000319712">
    <property type="component" value="Unassembled WGS sequence"/>
</dbReference>
<keyword evidence="1" id="KW-0547">Nucleotide-binding</keyword>
<dbReference type="RefSeq" id="WP_142987301.1">
    <property type="nucleotide sequence ID" value="NZ_FXTD01000009.1"/>
</dbReference>
<dbReference type="PROSITE" id="PS51710">
    <property type="entry name" value="G_OBG"/>
    <property type="match status" value="1"/>
</dbReference>
<dbReference type="CDD" id="cd01896">
    <property type="entry name" value="DRG"/>
    <property type="match status" value="1"/>
</dbReference>
<dbReference type="SUPFAM" id="SSF81271">
    <property type="entry name" value="TGS-like"/>
    <property type="match status" value="1"/>
</dbReference>
<dbReference type="PANTHER" id="PTHR43127">
    <property type="entry name" value="DEVELOPMENTALLY-REGULATED GTP-BINDING PROTEIN 2"/>
    <property type="match status" value="1"/>
</dbReference>
<feature type="domain" description="TGS" evidence="5">
    <location>
        <begin position="292"/>
        <end position="367"/>
    </location>
</feature>
<dbReference type="InterPro" id="IPR005225">
    <property type="entry name" value="Small_GTP-bd"/>
</dbReference>
<dbReference type="PROSITE" id="PS00905">
    <property type="entry name" value="GTP1_OBG"/>
    <property type="match status" value="1"/>
</dbReference>
<evidence type="ECO:0008006" key="8">
    <source>
        <dbReference type="Google" id="ProtNLM"/>
    </source>
</evidence>
<dbReference type="Pfam" id="PF01926">
    <property type="entry name" value="MMR_HSR1"/>
    <property type="match status" value="1"/>
</dbReference>
<evidence type="ECO:0000259" key="4">
    <source>
        <dbReference type="PROSITE" id="PS51710"/>
    </source>
</evidence>
<proteinExistence type="predicted"/>
<evidence type="ECO:0000256" key="1">
    <source>
        <dbReference type="ARBA" id="ARBA00022741"/>
    </source>
</evidence>
<dbReference type="InterPro" id="IPR012676">
    <property type="entry name" value="TGS-like"/>
</dbReference>
<dbReference type="InterPro" id="IPR004095">
    <property type="entry name" value="TGS"/>
</dbReference>
<dbReference type="Pfam" id="PF16897">
    <property type="entry name" value="MMR_HSR1_Xtn"/>
    <property type="match status" value="1"/>
</dbReference>
<dbReference type="InterPro" id="IPR031662">
    <property type="entry name" value="GTP-binding_2"/>
</dbReference>
<dbReference type="PROSITE" id="PS51880">
    <property type="entry name" value="TGS"/>
    <property type="match status" value="1"/>
</dbReference>
<dbReference type="PRINTS" id="PR00326">
    <property type="entry name" value="GTP1OBG"/>
</dbReference>
<evidence type="ECO:0000256" key="3">
    <source>
        <dbReference type="SAM" id="Coils"/>
    </source>
</evidence>
<dbReference type="NCBIfam" id="TIGR00231">
    <property type="entry name" value="small_GTP"/>
    <property type="match status" value="1"/>
</dbReference>
<protein>
    <recommendedName>
        <fullName evidence="8">OBG-type G domain-containing protein</fullName>
    </recommendedName>
</protein>
<name>A0A521E7I2_9EURY</name>
<dbReference type="AlphaFoldDB" id="A0A521E7I2"/>
<reference evidence="6 7" key="1">
    <citation type="submission" date="2017-05" db="EMBL/GenBank/DDBJ databases">
        <authorList>
            <person name="Varghese N."/>
            <person name="Submissions S."/>
        </authorList>
    </citation>
    <scope>NUCLEOTIDE SEQUENCE [LARGE SCALE GENOMIC DNA]</scope>
    <source>
        <strain evidence="6 7">DSM 19504</strain>
    </source>
</reference>
<dbReference type="Pfam" id="PF02824">
    <property type="entry name" value="TGS"/>
    <property type="match status" value="1"/>
</dbReference>
<feature type="domain" description="OBG-type G" evidence="4">
    <location>
        <begin position="61"/>
        <end position="292"/>
    </location>
</feature>
<dbReference type="GO" id="GO:0003924">
    <property type="term" value="F:GTPase activity"/>
    <property type="evidence" value="ECO:0007669"/>
    <property type="project" value="InterPro"/>
</dbReference>
<dbReference type="InterPro" id="IPR006073">
    <property type="entry name" value="GTP-bd"/>
</dbReference>
<evidence type="ECO:0000313" key="6">
    <source>
        <dbReference type="EMBL" id="SMO79896.1"/>
    </source>
</evidence>
<evidence type="ECO:0000259" key="5">
    <source>
        <dbReference type="PROSITE" id="PS51880"/>
    </source>
</evidence>
<feature type="coiled-coil region" evidence="3">
    <location>
        <begin position="20"/>
        <end position="47"/>
    </location>
</feature>
<gene>
    <name evidence="6" type="ORF">SAMN06264867_109125</name>
</gene>
<dbReference type="GO" id="GO:0005525">
    <property type="term" value="F:GTP binding"/>
    <property type="evidence" value="ECO:0007669"/>
    <property type="project" value="UniProtKB-KW"/>
</dbReference>
<keyword evidence="7" id="KW-1185">Reference proteome</keyword>
<dbReference type="OrthoDB" id="372125at2157"/>
<dbReference type="Gene3D" id="3.40.50.300">
    <property type="entry name" value="P-loop containing nucleotide triphosphate hydrolases"/>
    <property type="match status" value="1"/>
</dbReference>
<dbReference type="EMBL" id="FXTD01000009">
    <property type="protein sequence ID" value="SMO79896.1"/>
    <property type="molecule type" value="Genomic_DNA"/>
</dbReference>
<organism evidence="6 7">
    <name type="scientific">Halorubrum cibi</name>
    <dbReference type="NCBI Taxonomy" id="413815"/>
    <lineage>
        <taxon>Archaea</taxon>
        <taxon>Methanobacteriati</taxon>
        <taxon>Methanobacteriota</taxon>
        <taxon>Stenosarchaea group</taxon>
        <taxon>Halobacteria</taxon>
        <taxon>Halobacteriales</taxon>
        <taxon>Haloferacaceae</taxon>
        <taxon>Halorubrum</taxon>
    </lineage>
</organism>
<dbReference type="SUPFAM" id="SSF52540">
    <property type="entry name" value="P-loop containing nucleoside triphosphate hydrolases"/>
    <property type="match status" value="1"/>
</dbReference>
<dbReference type="InterPro" id="IPR006074">
    <property type="entry name" value="GTP1-OBG_CS"/>
</dbReference>